<dbReference type="EMBL" id="SNRW01028092">
    <property type="protein sequence ID" value="KAA6359630.1"/>
    <property type="molecule type" value="Genomic_DNA"/>
</dbReference>
<evidence type="ECO:0000313" key="1">
    <source>
        <dbReference type="EMBL" id="KAA6359630.1"/>
    </source>
</evidence>
<accession>A0A5J4TP31</accession>
<organism evidence="1 2">
    <name type="scientific">Streblomastix strix</name>
    <dbReference type="NCBI Taxonomy" id="222440"/>
    <lineage>
        <taxon>Eukaryota</taxon>
        <taxon>Metamonada</taxon>
        <taxon>Preaxostyla</taxon>
        <taxon>Oxymonadida</taxon>
        <taxon>Streblomastigidae</taxon>
        <taxon>Streblomastix</taxon>
    </lineage>
</organism>
<reference evidence="1 2" key="1">
    <citation type="submission" date="2019-03" db="EMBL/GenBank/DDBJ databases">
        <title>Single cell metagenomics reveals metabolic interactions within the superorganism composed of flagellate Streblomastix strix and complex community of Bacteroidetes bacteria on its surface.</title>
        <authorList>
            <person name="Treitli S.C."/>
            <person name="Kolisko M."/>
            <person name="Husnik F."/>
            <person name="Keeling P."/>
            <person name="Hampl V."/>
        </authorList>
    </citation>
    <scope>NUCLEOTIDE SEQUENCE [LARGE SCALE GENOMIC DNA]</scope>
    <source>
        <strain evidence="1">ST1C</strain>
    </source>
</reference>
<dbReference type="AlphaFoldDB" id="A0A5J4TP31"/>
<gene>
    <name evidence="1" type="ORF">EZS28_044843</name>
</gene>
<protein>
    <submittedName>
        <fullName evidence="1">Uncharacterized protein</fullName>
    </submittedName>
</protein>
<evidence type="ECO:0000313" key="2">
    <source>
        <dbReference type="Proteomes" id="UP000324800"/>
    </source>
</evidence>
<name>A0A5J4TP31_9EUKA</name>
<proteinExistence type="predicted"/>
<feature type="non-terminal residue" evidence="1">
    <location>
        <position position="1"/>
    </location>
</feature>
<comment type="caution">
    <text evidence="1">The sequence shown here is derived from an EMBL/GenBank/DDBJ whole genome shotgun (WGS) entry which is preliminary data.</text>
</comment>
<sequence>GDKGLDDQAKDQSGNITDGVKRDIVYLLDGEQDESGIAGELVDGEEFGFKITSFYELRANQVGKDVGNDEKIETWSVGETLVKYFCDYKAIFNGDN</sequence>
<dbReference type="Proteomes" id="UP000324800">
    <property type="component" value="Unassembled WGS sequence"/>
</dbReference>